<feature type="non-terminal residue" evidence="1">
    <location>
        <position position="1"/>
    </location>
</feature>
<evidence type="ECO:0000313" key="1">
    <source>
        <dbReference type="EMBL" id="KAK7458966.1"/>
    </source>
</evidence>
<dbReference type="AlphaFoldDB" id="A0ABD0J4F4"/>
<organism evidence="1 2">
    <name type="scientific">Batillaria attramentaria</name>
    <dbReference type="NCBI Taxonomy" id="370345"/>
    <lineage>
        <taxon>Eukaryota</taxon>
        <taxon>Metazoa</taxon>
        <taxon>Spiralia</taxon>
        <taxon>Lophotrochozoa</taxon>
        <taxon>Mollusca</taxon>
        <taxon>Gastropoda</taxon>
        <taxon>Caenogastropoda</taxon>
        <taxon>Sorbeoconcha</taxon>
        <taxon>Cerithioidea</taxon>
        <taxon>Batillariidae</taxon>
        <taxon>Batillaria</taxon>
    </lineage>
</organism>
<evidence type="ECO:0000313" key="2">
    <source>
        <dbReference type="Proteomes" id="UP001519460"/>
    </source>
</evidence>
<dbReference type="Proteomes" id="UP001519460">
    <property type="component" value="Unassembled WGS sequence"/>
</dbReference>
<reference evidence="1 2" key="1">
    <citation type="journal article" date="2023" name="Sci. Data">
        <title>Genome assembly of the Korean intertidal mud-creeper Batillaria attramentaria.</title>
        <authorList>
            <person name="Patra A.K."/>
            <person name="Ho P.T."/>
            <person name="Jun S."/>
            <person name="Lee S.J."/>
            <person name="Kim Y."/>
            <person name="Won Y.J."/>
        </authorList>
    </citation>
    <scope>NUCLEOTIDE SEQUENCE [LARGE SCALE GENOMIC DNA]</scope>
    <source>
        <strain evidence="1">Wonlab-2016</strain>
    </source>
</reference>
<name>A0ABD0J4F4_9CAEN</name>
<gene>
    <name evidence="1" type="ORF">BaRGS_00039022</name>
</gene>
<accession>A0ABD0J4F4</accession>
<comment type="caution">
    <text evidence="1">The sequence shown here is derived from an EMBL/GenBank/DDBJ whole genome shotgun (WGS) entry which is preliminary data.</text>
</comment>
<keyword evidence="2" id="KW-1185">Reference proteome</keyword>
<dbReference type="EMBL" id="JACVVK020000660">
    <property type="protein sequence ID" value="KAK7458966.1"/>
    <property type="molecule type" value="Genomic_DNA"/>
</dbReference>
<proteinExistence type="predicted"/>
<sequence length="230" mass="26060">GEAIDRVFRQREKDLPTDQKLQTTLERVQSNVLWMKYNADANEQYSRRETIRIFGVPESKATISDSGGDGAEVTDDAGEDVEAKVLKIFQDCGANIKPDDISVVHRTGQRKRRGGRSILVRFVSRKKKQEVMRAKKSLKDKGGYAKVFINEDLTPLRTKLLHYTRALDVVERAWTSEGKIWAVKKRSVPGSGHPTVNRPVCIENPDDLFDKLGVNAFNYQQLGLENLLFV</sequence>
<protein>
    <submittedName>
        <fullName evidence="1">Uncharacterized protein</fullName>
    </submittedName>
</protein>
<dbReference type="Gene3D" id="3.30.70.1820">
    <property type="entry name" value="L1 transposable element, RRM domain"/>
    <property type="match status" value="1"/>
</dbReference>